<feature type="coiled-coil region" evidence="1">
    <location>
        <begin position="504"/>
        <end position="551"/>
    </location>
</feature>
<reference evidence="3 4" key="1">
    <citation type="journal article" date="2010" name="PLoS Genet.">
        <title>Analysis of the Legionella longbeachae genome and transcriptome uncovers unique strategies to cause Legionnaires' disease.</title>
        <authorList>
            <person name="Cazalet C."/>
            <person name="Gomez-Valero L."/>
            <person name="Rusniok C."/>
            <person name="Lomma M."/>
            <person name="Dervins-Ravault D."/>
            <person name="Newton H."/>
            <person name="Sansom F."/>
            <person name="Jarraud S."/>
            <person name="Zidane N."/>
            <person name="Ma L."/>
            <person name="Bouchier C."/>
            <person name="Etienne J."/>
            <person name="Hartland E."/>
            <person name="Buchrieser C."/>
        </authorList>
    </citation>
    <scope>NUCLEOTIDE SEQUENCE [LARGE SCALE GENOMIC DNA]</scope>
    <source>
        <strain evidence="3 4">NSW150</strain>
    </source>
</reference>
<proteinExistence type="predicted"/>
<dbReference type="InterPro" id="IPR027417">
    <property type="entry name" value="P-loop_NTPase"/>
</dbReference>
<dbReference type="GO" id="GO:0000731">
    <property type="term" value="P:DNA synthesis involved in DNA repair"/>
    <property type="evidence" value="ECO:0007669"/>
    <property type="project" value="TreeGrafter"/>
</dbReference>
<evidence type="ECO:0000313" key="3">
    <source>
        <dbReference type="EMBL" id="CBJ11298.1"/>
    </source>
</evidence>
<feature type="domain" description="Protein CR006 P-loop" evidence="2">
    <location>
        <begin position="392"/>
        <end position="746"/>
    </location>
</feature>
<dbReference type="eggNOG" id="COG1122">
    <property type="taxonomic scope" value="Bacteria"/>
</dbReference>
<dbReference type="PANTHER" id="PTHR32182:SF22">
    <property type="entry name" value="ATP-DEPENDENT ENDONUCLEASE, OLD FAMILY-RELATED"/>
    <property type="match status" value="1"/>
</dbReference>
<dbReference type="AlphaFoldDB" id="D3HQX8"/>
<organism evidence="3 4">
    <name type="scientific">Legionella longbeachae serogroup 1 (strain NSW150)</name>
    <dbReference type="NCBI Taxonomy" id="661367"/>
    <lineage>
        <taxon>Bacteria</taxon>
        <taxon>Pseudomonadati</taxon>
        <taxon>Pseudomonadota</taxon>
        <taxon>Gammaproteobacteria</taxon>
        <taxon>Legionellales</taxon>
        <taxon>Legionellaceae</taxon>
        <taxon>Legionella</taxon>
    </lineage>
</organism>
<evidence type="ECO:0000313" key="4">
    <source>
        <dbReference type="Proteomes" id="UP000001060"/>
    </source>
</evidence>
<dbReference type="STRING" id="661367.LLO_0950"/>
<dbReference type="KEGG" id="llo:LLO_0950"/>
<name>D3HQX8_LEGLN</name>
<protein>
    <recommendedName>
        <fullName evidence="2">Protein CR006 P-loop domain-containing protein</fullName>
    </recommendedName>
</protein>
<dbReference type="Proteomes" id="UP000001060">
    <property type="component" value="Chromosome"/>
</dbReference>
<dbReference type="CDD" id="cd00267">
    <property type="entry name" value="ABC_ATPase"/>
    <property type="match status" value="1"/>
</dbReference>
<dbReference type="PANTHER" id="PTHR32182">
    <property type="entry name" value="DNA REPLICATION AND REPAIR PROTEIN RECF"/>
    <property type="match status" value="1"/>
</dbReference>
<dbReference type="SUPFAM" id="SSF52540">
    <property type="entry name" value="P-loop containing nucleoside triphosphate hydrolases"/>
    <property type="match status" value="1"/>
</dbReference>
<dbReference type="EMBL" id="FN650140">
    <property type="protein sequence ID" value="CBJ11298.1"/>
    <property type="molecule type" value="Genomic_DNA"/>
</dbReference>
<dbReference type="InterPro" id="IPR026866">
    <property type="entry name" value="CR006_AAA"/>
</dbReference>
<sequence length="894" mass="101946">MENYTMKSENLSDWIQKQPRWAKDALRRLALTTFNDDDKAAIINNLKQDYNIETGIEADIKDFTEENYNTETSATIPKTILCAIGPSKHVNRLADDQVMEFATDGITLIYGDNGSGKSGYCKITKKICRTLVRDHLLGNVFKEGESPKAEVTVRYKTEGEEPTEQVWIDGNEPPEPVSRLTVFDAKCARLYVDKENKIEYLPAEIELLQRYIQLLDDCKKSILPEVEMLQKHVQVTLHSSYTAGGEIAKLIEKLDIKTPANDIPTAKKLKEHAIWKIEDDELLEDLDKQLAENPALKLSAYRTLCASLTNLSDKINATESELAPVKIDELKAAFEMKEATAEAAKLAATERFKNEKLDTTGSNPWQLMYKYATDFAKSIPGNEGKIPAEVGDLCLLCQQLLDTEASERLKRFEQFIADKAAQNAQLAIQSLRDRTDVLVQLNLPQKAEYERLLEQYATISEDRKAIANSIIAFLKEAAELLDNLKECINTQKFTQPAVTISAIGQQLKDDILALNAEIKDLEKECVDNERFERLQEQLANLKDRKRFAADIDIFLQRLEDSTLLANLNKCLAALDTTNTSKKITQLRKTLFTEDLKKNILDEINELDLTHIPFTVESRTDRGTTLVGVNLKTTIPVSNSDVLSEGEQRALALSCFLAEVKREPIQHGIIIDDPVSSLDHLRLRRVAQRLTKEATNRQVVIFTHNILFYSEIKKYAAKYSIPYLEHYIHKSEEKGFGIIQSTDKHWQATPVNKRIELLRTRAQAFTNKTYPDDETRRRDIKDFYTDLRETWERLVEEVLLNNVVGRFDSDVRTQSLAGVIVEDSDYETIYWAMKHASENSGHDKANGNTIPFPKNDEIMGDVKKIEEFRNIIKKRRHECEDRRKALQNPPKAKTI</sequence>
<evidence type="ECO:0000259" key="2">
    <source>
        <dbReference type="Pfam" id="PF13166"/>
    </source>
</evidence>
<dbReference type="Gene3D" id="3.40.50.300">
    <property type="entry name" value="P-loop containing nucleotide triphosphate hydrolases"/>
    <property type="match status" value="2"/>
</dbReference>
<gene>
    <name evidence="3" type="ordered locus">LLO_0950</name>
</gene>
<dbReference type="HOGENOM" id="CLU_016086_0_0_6"/>
<dbReference type="Pfam" id="PF13166">
    <property type="entry name" value="AAA_13"/>
    <property type="match status" value="1"/>
</dbReference>
<evidence type="ECO:0000256" key="1">
    <source>
        <dbReference type="SAM" id="Coils"/>
    </source>
</evidence>
<dbReference type="GO" id="GO:0006302">
    <property type="term" value="P:double-strand break repair"/>
    <property type="evidence" value="ECO:0007669"/>
    <property type="project" value="TreeGrafter"/>
</dbReference>
<keyword evidence="1" id="KW-0175">Coiled coil</keyword>
<accession>D3HQX8</accession>
<keyword evidence="4" id="KW-1185">Reference proteome</keyword>